<keyword evidence="1" id="KW-0472">Membrane</keyword>
<reference evidence="2 3" key="1">
    <citation type="submission" date="2020-07" db="EMBL/GenBank/DDBJ databases">
        <title>Facklamia lactis sp. nov., isolated from raw milk.</title>
        <authorList>
            <person name="Doll E.V."/>
            <person name="Huptas C."/>
            <person name="Staib L."/>
            <person name="Wenning M."/>
            <person name="Scherer S."/>
        </authorList>
    </citation>
    <scope>NUCLEOTIDE SEQUENCE [LARGE SCALE GENOMIC DNA]</scope>
    <source>
        <strain evidence="2 3">DSM 111018</strain>
    </source>
</reference>
<keyword evidence="1" id="KW-1133">Transmembrane helix</keyword>
<feature type="transmembrane region" description="Helical" evidence="1">
    <location>
        <begin position="12"/>
        <end position="30"/>
    </location>
</feature>
<keyword evidence="3" id="KW-1185">Reference proteome</keyword>
<comment type="caution">
    <text evidence="2">The sequence shown here is derived from an EMBL/GenBank/DDBJ whole genome shotgun (WGS) entry which is preliminary data.</text>
</comment>
<dbReference type="Proteomes" id="UP000721415">
    <property type="component" value="Unassembled WGS sequence"/>
</dbReference>
<keyword evidence="1" id="KW-0812">Transmembrane</keyword>
<dbReference type="Pfam" id="PF02325">
    <property type="entry name" value="CCB3_YggT"/>
    <property type="match status" value="1"/>
</dbReference>
<organism evidence="2 3">
    <name type="scientific">Facklamia lactis</name>
    <dbReference type="NCBI Taxonomy" id="2749967"/>
    <lineage>
        <taxon>Bacteria</taxon>
        <taxon>Bacillati</taxon>
        <taxon>Bacillota</taxon>
        <taxon>Bacilli</taxon>
        <taxon>Lactobacillales</taxon>
        <taxon>Aerococcaceae</taxon>
        <taxon>Facklamia</taxon>
    </lineage>
</organism>
<feature type="transmembrane region" description="Helical" evidence="1">
    <location>
        <begin position="63"/>
        <end position="89"/>
    </location>
</feature>
<evidence type="ECO:0000256" key="1">
    <source>
        <dbReference type="SAM" id="Phobius"/>
    </source>
</evidence>
<protein>
    <submittedName>
        <fullName evidence="2">YggT family protein</fullName>
    </submittedName>
</protein>
<evidence type="ECO:0000313" key="2">
    <source>
        <dbReference type="EMBL" id="MBG9985673.1"/>
    </source>
</evidence>
<gene>
    <name evidence="2" type="ORF">HZY91_02055</name>
</gene>
<sequence>MNLFSLLKVINYAFQIYQWLLVIYALMSWLPGARDSALGRFIDKMVSPYLDIFDRLIPPIGPISINIIIALFVLNLIQRGLITLLLALLG</sequence>
<dbReference type="InterPro" id="IPR003425">
    <property type="entry name" value="CCB3/YggT"/>
</dbReference>
<evidence type="ECO:0000313" key="3">
    <source>
        <dbReference type="Proteomes" id="UP000721415"/>
    </source>
</evidence>
<proteinExistence type="predicted"/>
<dbReference type="RefSeq" id="WP_197114194.1">
    <property type="nucleotide sequence ID" value="NZ_JACBXQ010000001.1"/>
</dbReference>
<accession>A0ABS0LNI7</accession>
<name>A0ABS0LNI7_9LACT</name>
<dbReference type="EMBL" id="JACBXQ010000001">
    <property type="protein sequence ID" value="MBG9985673.1"/>
    <property type="molecule type" value="Genomic_DNA"/>
</dbReference>